<sequence>MPVLPVLEWTPGARWVLTDVSEDYGEVDPAQKSSTGLTPWDVADALMAGDDGAGLWNFIGFIPELKEQEAINELFCRAAYRGKEDCLVELYRRGADVDCKVTRVCYIVGFGTKFKRTMDPLELALTRRHRDCVSFLIAVGAPVSEKHLCRAVASAPLAFNGTKEEEEAEEDLVAILDRVLTSSLCPRFGIDVFLRAIEEAVFSLEYDADSALINRLHVLAKQSIMGDQATSIALFDLVVTSASSPRFERRLYDGAIAHAVKAYGEGSRLAGKLRDWRDGTDLERWLNVIMAAAEDM</sequence>
<keyword evidence="2" id="KW-1185">Reference proteome</keyword>
<evidence type="ECO:0000313" key="2">
    <source>
        <dbReference type="Proteomes" id="UP000612055"/>
    </source>
</evidence>
<organism evidence="1 2">
    <name type="scientific">Edaphochlamys debaryana</name>
    <dbReference type="NCBI Taxonomy" id="47281"/>
    <lineage>
        <taxon>Eukaryota</taxon>
        <taxon>Viridiplantae</taxon>
        <taxon>Chlorophyta</taxon>
        <taxon>core chlorophytes</taxon>
        <taxon>Chlorophyceae</taxon>
        <taxon>CS clade</taxon>
        <taxon>Chlamydomonadales</taxon>
        <taxon>Chlamydomonadales incertae sedis</taxon>
        <taxon>Edaphochlamys</taxon>
    </lineage>
</organism>
<dbReference type="AlphaFoldDB" id="A0A835XMU2"/>
<reference evidence="1" key="1">
    <citation type="journal article" date="2020" name="bioRxiv">
        <title>Comparative genomics of Chlamydomonas.</title>
        <authorList>
            <person name="Craig R.J."/>
            <person name="Hasan A.R."/>
            <person name="Ness R.W."/>
            <person name="Keightley P.D."/>
        </authorList>
    </citation>
    <scope>NUCLEOTIDE SEQUENCE</scope>
    <source>
        <strain evidence="1">CCAP 11/70</strain>
    </source>
</reference>
<protein>
    <submittedName>
        <fullName evidence="1">Uncharacterized protein</fullName>
    </submittedName>
</protein>
<proteinExistence type="predicted"/>
<dbReference type="EMBL" id="JAEHOE010000092">
    <property type="protein sequence ID" value="KAG2487757.1"/>
    <property type="molecule type" value="Genomic_DNA"/>
</dbReference>
<accession>A0A835XMU2</accession>
<comment type="caution">
    <text evidence="1">The sequence shown here is derived from an EMBL/GenBank/DDBJ whole genome shotgun (WGS) entry which is preliminary data.</text>
</comment>
<evidence type="ECO:0000313" key="1">
    <source>
        <dbReference type="EMBL" id="KAG2487757.1"/>
    </source>
</evidence>
<gene>
    <name evidence="1" type="ORF">HYH03_013602</name>
</gene>
<dbReference type="InterPro" id="IPR036770">
    <property type="entry name" value="Ankyrin_rpt-contain_sf"/>
</dbReference>
<dbReference type="Proteomes" id="UP000612055">
    <property type="component" value="Unassembled WGS sequence"/>
</dbReference>
<dbReference type="SUPFAM" id="SSF48403">
    <property type="entry name" value="Ankyrin repeat"/>
    <property type="match status" value="1"/>
</dbReference>
<dbReference type="Gene3D" id="1.25.40.20">
    <property type="entry name" value="Ankyrin repeat-containing domain"/>
    <property type="match status" value="1"/>
</dbReference>
<name>A0A835XMU2_9CHLO</name>